<feature type="domain" description="UvrD-like helicase ATP-binding" evidence="9">
    <location>
        <begin position="32"/>
        <end position="470"/>
    </location>
</feature>
<dbReference type="SUPFAM" id="SSF52540">
    <property type="entry name" value="P-loop containing nucleoside triphosphate hydrolases"/>
    <property type="match status" value="1"/>
</dbReference>
<keyword evidence="5" id="KW-0413">Isomerase</keyword>
<proteinExistence type="predicted"/>
<gene>
    <name evidence="11" type="ORF">METZ01_LOCUS112347</name>
</gene>
<feature type="non-terminal residue" evidence="11">
    <location>
        <position position="1"/>
    </location>
</feature>
<dbReference type="GO" id="GO:0000725">
    <property type="term" value="P:recombinational repair"/>
    <property type="evidence" value="ECO:0007669"/>
    <property type="project" value="TreeGrafter"/>
</dbReference>
<dbReference type="GO" id="GO:0005829">
    <property type="term" value="C:cytosol"/>
    <property type="evidence" value="ECO:0007669"/>
    <property type="project" value="TreeGrafter"/>
</dbReference>
<dbReference type="Gene3D" id="3.40.50.300">
    <property type="entry name" value="P-loop containing nucleotide triphosphate hydrolases"/>
    <property type="match status" value="4"/>
</dbReference>
<evidence type="ECO:0000259" key="10">
    <source>
        <dbReference type="PROSITE" id="PS51217"/>
    </source>
</evidence>
<evidence type="ECO:0000259" key="9">
    <source>
        <dbReference type="PROSITE" id="PS51198"/>
    </source>
</evidence>
<dbReference type="GO" id="GO:0043138">
    <property type="term" value="F:3'-5' DNA helicase activity"/>
    <property type="evidence" value="ECO:0007669"/>
    <property type="project" value="UniProtKB-EC"/>
</dbReference>
<evidence type="ECO:0000256" key="8">
    <source>
        <dbReference type="ARBA" id="ARBA00048988"/>
    </source>
</evidence>
<dbReference type="Gene3D" id="1.10.486.10">
    <property type="entry name" value="PCRA, domain 4"/>
    <property type="match status" value="1"/>
</dbReference>
<evidence type="ECO:0000313" key="11">
    <source>
        <dbReference type="EMBL" id="SVA59493.1"/>
    </source>
</evidence>
<dbReference type="GO" id="GO:0005524">
    <property type="term" value="F:ATP binding"/>
    <property type="evidence" value="ECO:0007669"/>
    <property type="project" value="UniProtKB-KW"/>
</dbReference>
<dbReference type="AlphaFoldDB" id="A0A381X5J5"/>
<evidence type="ECO:0000256" key="2">
    <source>
        <dbReference type="ARBA" id="ARBA00022801"/>
    </source>
</evidence>
<organism evidence="11">
    <name type="scientific">marine metagenome</name>
    <dbReference type="NCBI Taxonomy" id="408172"/>
    <lineage>
        <taxon>unclassified sequences</taxon>
        <taxon>metagenomes</taxon>
        <taxon>ecological metagenomes</taxon>
    </lineage>
</organism>
<keyword evidence="4" id="KW-0067">ATP-binding</keyword>
<reference evidence="11" key="1">
    <citation type="submission" date="2018-05" db="EMBL/GenBank/DDBJ databases">
        <authorList>
            <person name="Lanie J.A."/>
            <person name="Ng W.-L."/>
            <person name="Kazmierczak K.M."/>
            <person name="Andrzejewski T.M."/>
            <person name="Davidsen T.M."/>
            <person name="Wayne K.J."/>
            <person name="Tettelin H."/>
            <person name="Glass J.I."/>
            <person name="Rusch D."/>
            <person name="Podicherti R."/>
            <person name="Tsui H.-C.T."/>
            <person name="Winkler M.E."/>
        </authorList>
    </citation>
    <scope>NUCLEOTIDE SEQUENCE</scope>
</reference>
<dbReference type="PROSITE" id="PS51217">
    <property type="entry name" value="UVRD_HELICASE_CTER"/>
    <property type="match status" value="1"/>
</dbReference>
<dbReference type="PROSITE" id="PS51198">
    <property type="entry name" value="UVRD_HELICASE_ATP_BIND"/>
    <property type="match status" value="1"/>
</dbReference>
<dbReference type="Pfam" id="PF13361">
    <property type="entry name" value="UvrD_C"/>
    <property type="match status" value="1"/>
</dbReference>
<sequence>VAGCGISLVMLGGYALRLVRSGRRLAPQDSTPGDQAARDRIAAALDDNLFVQAGAGTGKTTSLIDRMVALVVDDGVAIEGIAAITFTERAAAELGDRFRRALDDITRDDTDAQRRSRAEAALNDVDLASLSTVHGFARRLLAENPLEAGLPPGFDLLDEVTSHLAFAERWDELQEVLLADDGLARTILLANGLGITMDHLRDMARILDDRWDLLAPDTTGPGPDDVELDATSLLDLLDAVLRLDRNDIEADDRLRLRLARIGAVRGAIAGAHDEASVARILASDDRRDTLKVSGTGTIKVWGEHKAEILSAANAAMAEWKARHAAVVDAVLRRLVAELGLATLRAAEDRRRLGVLTFHDVLVCARNLLTDPVVGPGVRDALHTRFQHLLLDEFQDTDPVQLELALLLTDPAADPSSQLDGFAPGPGSLFLVGDPKQSIYRFRRADIALYLDARRSLPTDDVALTDNFRTTTPIIDWINAVFGELIGSGADGSRHEDRSRLMQPAYVPLVGRRPAASNGPSVTILGRTAHGKDVKADELQHREATEVATAITAAVADGWSVEEGNGTTRPCRFGDVAILLPGRNSLHTLEEALEEAGIPYRAESSSLLFATPQVRDLLMVLRAIDDPTDDLAVVSALRTPYLGCGDDDLARWRVHHGGTWNHQAPQPDGDESVDAVASGLAWLGEMHLRRHLLGPSGLLEQLVVDRRVLEVGVGEDRPRDAWRRVRLLADRARAYSDAGGGSLRGFTNWCLAQADEKGRVAETVLPESDDDAVRILTIHGAKGLEFPITVLSGMSTKSPKADRDS</sequence>
<comment type="catalytic activity">
    <reaction evidence="6">
        <text>Couples ATP hydrolysis with the unwinding of duplex DNA by translocating in the 3'-5' direction.</text>
        <dbReference type="EC" id="5.6.2.4"/>
    </reaction>
</comment>
<dbReference type="GO" id="GO:0016787">
    <property type="term" value="F:hydrolase activity"/>
    <property type="evidence" value="ECO:0007669"/>
    <property type="project" value="UniProtKB-KW"/>
</dbReference>
<dbReference type="EC" id="5.6.2.4" evidence="7"/>
<evidence type="ECO:0000256" key="3">
    <source>
        <dbReference type="ARBA" id="ARBA00022806"/>
    </source>
</evidence>
<feature type="domain" description="UvrD-like helicase C-terminal" evidence="10">
    <location>
        <begin position="504"/>
        <end position="782"/>
    </location>
</feature>
<keyword evidence="2" id="KW-0378">Hydrolase</keyword>
<evidence type="ECO:0000256" key="4">
    <source>
        <dbReference type="ARBA" id="ARBA00022840"/>
    </source>
</evidence>
<dbReference type="InterPro" id="IPR027417">
    <property type="entry name" value="P-loop_NTPase"/>
</dbReference>
<accession>A0A381X5J5</accession>
<dbReference type="InterPro" id="IPR014017">
    <property type="entry name" value="DNA_helicase_UvrD-like_C"/>
</dbReference>
<dbReference type="PANTHER" id="PTHR11070:SF2">
    <property type="entry name" value="ATP-DEPENDENT DNA HELICASE SRS2"/>
    <property type="match status" value="1"/>
</dbReference>
<protein>
    <recommendedName>
        <fullName evidence="7">DNA 3'-5' helicase</fullName>
        <ecNumber evidence="7">5.6.2.4</ecNumber>
    </recommendedName>
</protein>
<evidence type="ECO:0000256" key="7">
    <source>
        <dbReference type="ARBA" id="ARBA00034808"/>
    </source>
</evidence>
<dbReference type="Pfam" id="PF00580">
    <property type="entry name" value="UvrD-helicase"/>
    <property type="match status" value="1"/>
</dbReference>
<dbReference type="InterPro" id="IPR014016">
    <property type="entry name" value="UvrD-like_ATP-bd"/>
</dbReference>
<dbReference type="PANTHER" id="PTHR11070">
    <property type="entry name" value="UVRD / RECB / PCRA DNA HELICASE FAMILY MEMBER"/>
    <property type="match status" value="1"/>
</dbReference>
<evidence type="ECO:0000256" key="6">
    <source>
        <dbReference type="ARBA" id="ARBA00034617"/>
    </source>
</evidence>
<evidence type="ECO:0000256" key="1">
    <source>
        <dbReference type="ARBA" id="ARBA00022741"/>
    </source>
</evidence>
<feature type="non-terminal residue" evidence="11">
    <location>
        <position position="804"/>
    </location>
</feature>
<keyword evidence="3" id="KW-0347">Helicase</keyword>
<keyword evidence="1" id="KW-0547">Nucleotide-binding</keyword>
<name>A0A381X5J5_9ZZZZ</name>
<evidence type="ECO:0000256" key="5">
    <source>
        <dbReference type="ARBA" id="ARBA00023235"/>
    </source>
</evidence>
<dbReference type="InterPro" id="IPR000212">
    <property type="entry name" value="DNA_helicase_UvrD/REP"/>
</dbReference>
<comment type="catalytic activity">
    <reaction evidence="8">
        <text>ATP + H2O = ADP + phosphate + H(+)</text>
        <dbReference type="Rhea" id="RHEA:13065"/>
        <dbReference type="ChEBI" id="CHEBI:15377"/>
        <dbReference type="ChEBI" id="CHEBI:15378"/>
        <dbReference type="ChEBI" id="CHEBI:30616"/>
        <dbReference type="ChEBI" id="CHEBI:43474"/>
        <dbReference type="ChEBI" id="CHEBI:456216"/>
        <dbReference type="EC" id="5.6.2.4"/>
    </reaction>
</comment>
<dbReference type="EMBL" id="UINC01013837">
    <property type="protein sequence ID" value="SVA59493.1"/>
    <property type="molecule type" value="Genomic_DNA"/>
</dbReference>
<dbReference type="GO" id="GO:0003677">
    <property type="term" value="F:DNA binding"/>
    <property type="evidence" value="ECO:0007669"/>
    <property type="project" value="InterPro"/>
</dbReference>